<gene>
    <name evidence="2" type="primary">LOC127748332</name>
</gene>
<reference evidence="1" key="1">
    <citation type="journal article" date="2016" name="Nat. Genet.">
        <title>The genome sequences of Arachis duranensis and Arachis ipaensis, the diploid ancestors of cultivated peanut.</title>
        <authorList>
            <person name="Bertioli D.J."/>
            <person name="Cannon S.B."/>
            <person name="Froenicke L."/>
            <person name="Huang G."/>
            <person name="Farmer A.D."/>
            <person name="Cannon E.K."/>
            <person name="Liu X."/>
            <person name="Gao D."/>
            <person name="Clevenger J."/>
            <person name="Dash S."/>
            <person name="Ren L."/>
            <person name="Moretzsohn M.C."/>
            <person name="Shirasawa K."/>
            <person name="Huang W."/>
            <person name="Vidigal B."/>
            <person name="Abernathy B."/>
            <person name="Chu Y."/>
            <person name="Niederhuth C.E."/>
            <person name="Umale P."/>
            <person name="Araujo A.C."/>
            <person name="Kozik A."/>
            <person name="Kim K.D."/>
            <person name="Burow M.D."/>
            <person name="Varshney R.K."/>
            <person name="Wang X."/>
            <person name="Zhang X."/>
            <person name="Barkley N."/>
            <person name="Guimaraes P.M."/>
            <person name="Isobe S."/>
            <person name="Guo B."/>
            <person name="Liao B."/>
            <person name="Stalker H.T."/>
            <person name="Schmitz R.J."/>
            <person name="Scheffler B.E."/>
            <person name="Leal-Bertioli S.C."/>
            <person name="Xun X."/>
            <person name="Jackson S.A."/>
            <person name="Michelmore R."/>
            <person name="Ozias-Akins P."/>
        </authorList>
    </citation>
    <scope>NUCLEOTIDE SEQUENCE [LARGE SCALE GENOMIC DNA]</scope>
    <source>
        <strain evidence="1">cv. V14167</strain>
    </source>
</reference>
<evidence type="ECO:0000313" key="2">
    <source>
        <dbReference type="RefSeq" id="XP_052118590.1"/>
    </source>
</evidence>
<protein>
    <submittedName>
        <fullName evidence="2">Uncharacterized protein LOC127748332</fullName>
    </submittedName>
</protein>
<dbReference type="AlphaFoldDB" id="A0A9C6TLI5"/>
<sequence>MTSKGGKVPSLFSDRLKSFLDQKKKNERDISTIRIDRDIGIDDVESSARPHKIKRKKLDSEKSIEILFTTDVQMGSGGGKKVIGTRILCMGRTRKLLGAKERKELEKIPNLERSLKEIYVIIVDVTTKMKSKEEEVLRLQGQICDLQNQI</sequence>
<dbReference type="RefSeq" id="XP_052118590.1">
    <property type="nucleotide sequence ID" value="XM_052262630.1"/>
</dbReference>
<dbReference type="Proteomes" id="UP000515211">
    <property type="component" value="Chromosome 6"/>
</dbReference>
<keyword evidence="1" id="KW-1185">Reference proteome</keyword>
<dbReference type="KEGG" id="adu:127748332"/>
<dbReference type="GeneID" id="127748332"/>
<accession>A0A9C6TLI5</accession>
<organism evidence="1 2">
    <name type="scientific">Arachis duranensis</name>
    <name type="common">Wild peanut</name>
    <dbReference type="NCBI Taxonomy" id="130453"/>
    <lineage>
        <taxon>Eukaryota</taxon>
        <taxon>Viridiplantae</taxon>
        <taxon>Streptophyta</taxon>
        <taxon>Embryophyta</taxon>
        <taxon>Tracheophyta</taxon>
        <taxon>Spermatophyta</taxon>
        <taxon>Magnoliopsida</taxon>
        <taxon>eudicotyledons</taxon>
        <taxon>Gunneridae</taxon>
        <taxon>Pentapetalae</taxon>
        <taxon>rosids</taxon>
        <taxon>fabids</taxon>
        <taxon>Fabales</taxon>
        <taxon>Fabaceae</taxon>
        <taxon>Papilionoideae</taxon>
        <taxon>50 kb inversion clade</taxon>
        <taxon>dalbergioids sensu lato</taxon>
        <taxon>Dalbergieae</taxon>
        <taxon>Pterocarpus clade</taxon>
        <taxon>Arachis</taxon>
    </lineage>
</organism>
<evidence type="ECO:0000313" key="1">
    <source>
        <dbReference type="Proteomes" id="UP000515211"/>
    </source>
</evidence>
<reference evidence="2" key="2">
    <citation type="submission" date="2025-08" db="UniProtKB">
        <authorList>
            <consortium name="RefSeq"/>
        </authorList>
    </citation>
    <scope>IDENTIFICATION</scope>
    <source>
        <tissue evidence="2">Whole plant</tissue>
    </source>
</reference>
<proteinExistence type="predicted"/>
<name>A0A9C6TLI5_ARADU</name>